<evidence type="ECO:0000256" key="6">
    <source>
        <dbReference type="PIRSR" id="PIRSR001426-1"/>
    </source>
</evidence>
<name>A0AAX3DSN4_RHOPL</name>
<evidence type="ECO:0000259" key="7">
    <source>
        <dbReference type="Pfam" id="PF02979"/>
    </source>
</evidence>
<dbReference type="InterPro" id="IPR018141">
    <property type="entry name" value="Nitrile_hydratase_asu"/>
</dbReference>
<accession>A0AAX3DSN4</accession>
<dbReference type="InterPro" id="IPR004232">
    <property type="entry name" value="CN_Hdrtase_a/SCN_Hdrlase_g"/>
</dbReference>
<dbReference type="Gene3D" id="3.90.330.10">
    <property type="entry name" value="Nitrile hydratase alpha /Thiocyanate hydrolase gamma"/>
    <property type="match status" value="1"/>
</dbReference>
<reference evidence="8" key="1">
    <citation type="journal article" date="2022" name="Biol. Control">
        <title>In silico genomic analysis of Rhodopseudomonas palustris strains revealed potential biocontrol agents and crop yield enhancers.</title>
        <authorList>
            <person name="Surachat K."/>
            <person name="Kantachote D."/>
            <person name="Deachamag P."/>
            <person name="Wonglapsuwan M."/>
        </authorList>
    </citation>
    <scope>NUCLEOTIDE SEQUENCE</scope>
    <source>
        <strain evidence="8">TLS06</strain>
    </source>
</reference>
<dbReference type="InterPro" id="IPR036648">
    <property type="entry name" value="CN_Hdrase_a/SCN_Hdrase_g_sf"/>
</dbReference>
<dbReference type="AlphaFoldDB" id="A0AAX3DSN4"/>
<organism evidence="8 9">
    <name type="scientific">Rhodopseudomonas palustris</name>
    <dbReference type="NCBI Taxonomy" id="1076"/>
    <lineage>
        <taxon>Bacteria</taxon>
        <taxon>Pseudomonadati</taxon>
        <taxon>Pseudomonadota</taxon>
        <taxon>Alphaproteobacteria</taxon>
        <taxon>Hyphomicrobiales</taxon>
        <taxon>Nitrobacteraceae</taxon>
        <taxon>Rhodopseudomonas</taxon>
    </lineage>
</organism>
<comment type="similarity">
    <text evidence="1">Belongs to the nitrile hydratase subunit alpha family.</text>
</comment>
<evidence type="ECO:0000256" key="1">
    <source>
        <dbReference type="ARBA" id="ARBA00009363"/>
    </source>
</evidence>
<dbReference type="NCBIfam" id="TIGR01323">
    <property type="entry name" value="nitrile_alph"/>
    <property type="match status" value="1"/>
</dbReference>
<dbReference type="Proteomes" id="UP001163166">
    <property type="component" value="Chromosome"/>
</dbReference>
<feature type="binding site" evidence="6">
    <location>
        <position position="114"/>
    </location>
    <ligand>
        <name>Fe(3+)</name>
        <dbReference type="ChEBI" id="CHEBI:29034"/>
    </ligand>
</feature>
<dbReference type="PIRSF" id="PIRSF001426">
    <property type="entry name" value="NHase_alpha"/>
    <property type="match status" value="1"/>
</dbReference>
<dbReference type="GO" id="GO:0018822">
    <property type="term" value="F:nitrile hydratase activity"/>
    <property type="evidence" value="ECO:0007669"/>
    <property type="project" value="UniProtKB-EC"/>
</dbReference>
<protein>
    <recommendedName>
        <fullName evidence="2">nitrile hydratase</fullName>
        <ecNumber evidence="2">4.2.1.84</ecNumber>
    </recommendedName>
</protein>
<keyword evidence="3 6" id="KW-0479">Metal-binding</keyword>
<dbReference type="EMBL" id="CP076676">
    <property type="protein sequence ID" value="UYO37848.1"/>
    <property type="molecule type" value="Genomic_DNA"/>
</dbReference>
<feature type="binding site" evidence="6">
    <location>
        <position position="115"/>
    </location>
    <ligand>
        <name>Fe(3+)</name>
        <dbReference type="ChEBI" id="CHEBI:29034"/>
    </ligand>
</feature>
<evidence type="ECO:0000313" key="8">
    <source>
        <dbReference type="EMBL" id="UYO37848.1"/>
    </source>
</evidence>
<gene>
    <name evidence="8" type="primary">nthA</name>
    <name evidence="8" type="ORF">KQX62_13965</name>
</gene>
<dbReference type="EC" id="4.2.1.84" evidence="2"/>
<feature type="binding site" evidence="6">
    <location>
        <position position="111"/>
    </location>
    <ligand>
        <name>Fe(3+)</name>
        <dbReference type="ChEBI" id="CHEBI:29034"/>
    </ligand>
</feature>
<dbReference type="Pfam" id="PF02979">
    <property type="entry name" value="NHase_alpha"/>
    <property type="match status" value="1"/>
</dbReference>
<sequence length="211" mass="23545">MADHEHHHPHDHDHSELSETELRVRALETILTEKGYVDPAALDELIETYETRVGPRNGARVVAKAWSDPAYRKRLLHDATAAIAELGYTGRQGEHIVAVENTPATHNMVVCTLCSCYPWPVLGLPPVWYKSAPYRSRVVKEPRAVLAEFGVTLPQDTAIRVWDSTAEIRYLVIPMRPAGSDVFEEDQLADLVTRDSMIGTGLARTPAEITE</sequence>
<proteinExistence type="inferred from homology"/>
<evidence type="ECO:0000313" key="9">
    <source>
        <dbReference type="Proteomes" id="UP001163166"/>
    </source>
</evidence>
<dbReference type="GO" id="GO:0046914">
    <property type="term" value="F:transition metal ion binding"/>
    <property type="evidence" value="ECO:0007669"/>
    <property type="project" value="InterPro"/>
</dbReference>
<evidence type="ECO:0000256" key="2">
    <source>
        <dbReference type="ARBA" id="ARBA00013079"/>
    </source>
</evidence>
<dbReference type="SUPFAM" id="SSF56209">
    <property type="entry name" value="Nitrile hydratase alpha chain"/>
    <property type="match status" value="1"/>
</dbReference>
<feature type="domain" description="Nitrile hydratase alpha/Thiocyanate hydrolase gamma" evidence="7">
    <location>
        <begin position="19"/>
        <end position="200"/>
    </location>
</feature>
<dbReference type="RefSeq" id="WP_264073552.1">
    <property type="nucleotide sequence ID" value="NZ_CP076676.1"/>
</dbReference>
<evidence type="ECO:0000256" key="3">
    <source>
        <dbReference type="ARBA" id="ARBA00022723"/>
    </source>
</evidence>
<keyword evidence="6" id="KW-0408">Iron</keyword>
<evidence type="ECO:0000256" key="4">
    <source>
        <dbReference type="ARBA" id="ARBA00023239"/>
    </source>
</evidence>
<evidence type="ECO:0000256" key="5">
    <source>
        <dbReference type="ARBA" id="ARBA00044877"/>
    </source>
</evidence>
<comment type="catalytic activity">
    <reaction evidence="5">
        <text>an aliphatic primary amide = an aliphatic nitrile + H2O</text>
        <dbReference type="Rhea" id="RHEA:12673"/>
        <dbReference type="ChEBI" id="CHEBI:15377"/>
        <dbReference type="ChEBI" id="CHEBI:65285"/>
        <dbReference type="ChEBI" id="CHEBI:80291"/>
        <dbReference type="EC" id="4.2.1.84"/>
    </reaction>
</comment>
<dbReference type="InterPro" id="IPR023900">
    <property type="entry name" value="CN_Hdrtase_asu/SCN_Hdrlase_gsu"/>
</dbReference>
<feature type="binding site" evidence="6">
    <location>
        <position position="116"/>
    </location>
    <ligand>
        <name>Fe(3+)</name>
        <dbReference type="ChEBI" id="CHEBI:29034"/>
    </ligand>
</feature>
<keyword evidence="4 8" id="KW-0456">Lyase</keyword>